<dbReference type="GeneID" id="24844159"/>
<dbReference type="EMBL" id="CP008746">
    <property type="protein sequence ID" value="AKJ39681.1"/>
    <property type="molecule type" value="Genomic_DNA"/>
</dbReference>
<gene>
    <name evidence="2" type="ORF">MCM1_2679</name>
</gene>
<reference evidence="3" key="1">
    <citation type="submission" date="2014-06" db="EMBL/GenBank/DDBJ databases">
        <title>The complete genome sequence of Methanosarcina barkeri CM1.</title>
        <authorList>
            <consortium name="Pastoral Greenhouse Gas Research Consortium"/>
            <person name="Lambie S.C."/>
            <person name="Leahy S.C."/>
            <person name="Kelly W.J."/>
            <person name="Li D."/>
            <person name="Reilly K."/>
            <person name="Attwood G.T."/>
            <person name="Altermann E."/>
        </authorList>
    </citation>
    <scope>NUCLEOTIDE SEQUENCE [LARGE SCALE GENOMIC DNA]</scope>
    <source>
        <strain evidence="3">CM1</strain>
    </source>
</reference>
<evidence type="ECO:0000313" key="3">
    <source>
        <dbReference type="Proteomes" id="UP000035331"/>
    </source>
</evidence>
<evidence type="ECO:0008006" key="4">
    <source>
        <dbReference type="Google" id="ProtNLM"/>
    </source>
</evidence>
<feature type="transmembrane region" description="Helical" evidence="1">
    <location>
        <begin position="46"/>
        <end position="67"/>
    </location>
</feature>
<accession>A0A0G3CCJ3</accession>
<dbReference type="PATRIC" id="fig|796385.3.peg.3292"/>
<proteinExistence type="predicted"/>
<keyword evidence="1" id="KW-0472">Membrane</keyword>
<name>A0A0G3CCJ3_METBA</name>
<evidence type="ECO:0000256" key="1">
    <source>
        <dbReference type="SAM" id="Phobius"/>
    </source>
</evidence>
<dbReference type="AlphaFoldDB" id="A0A0G3CCJ3"/>
<keyword evidence="1" id="KW-1133">Transmembrane helix</keyword>
<organism evidence="2 3">
    <name type="scientific">Methanosarcina barkeri CM1</name>
    <dbReference type="NCBI Taxonomy" id="796385"/>
    <lineage>
        <taxon>Archaea</taxon>
        <taxon>Methanobacteriati</taxon>
        <taxon>Methanobacteriota</taxon>
        <taxon>Stenosarchaea group</taxon>
        <taxon>Methanomicrobia</taxon>
        <taxon>Methanosarcinales</taxon>
        <taxon>Methanosarcinaceae</taxon>
        <taxon>Methanosarcina</taxon>
    </lineage>
</organism>
<keyword evidence="1" id="KW-0812">Transmembrane</keyword>
<feature type="transmembrane region" description="Helical" evidence="1">
    <location>
        <begin position="12"/>
        <end position="34"/>
    </location>
</feature>
<evidence type="ECO:0000313" key="2">
    <source>
        <dbReference type="EMBL" id="AKJ39681.1"/>
    </source>
</evidence>
<dbReference type="Proteomes" id="UP000035331">
    <property type="component" value="Chromosome"/>
</dbReference>
<sequence length="88" mass="9449">MVRITSLNSMSLAKVLSLMYLCFAIVFSPLILFMVSMDGIGLTEGVFVTVFFIVFYGIAGAVAGFLIGTIYNIVAKQVGGIEIDTETV</sequence>
<protein>
    <recommendedName>
        <fullName evidence="4">DUF3566 domain-containing protein</fullName>
    </recommendedName>
</protein>
<reference evidence="2 3" key="2">
    <citation type="journal article" date="2015" name="Stand. Genomic Sci.">
        <title>The complete genome sequence of the rumen methanogen Methanosarcina barkeri CM1.</title>
        <authorList>
            <person name="Lambie S.C."/>
            <person name="Kelly W.J."/>
            <person name="Leahy S.C."/>
            <person name="Li D."/>
            <person name="Reilly K."/>
            <person name="McAllister T.A."/>
            <person name="Valle E.R."/>
            <person name="Attwood G.T."/>
            <person name="Altermann E."/>
        </authorList>
    </citation>
    <scope>NUCLEOTIDE SEQUENCE [LARGE SCALE GENOMIC DNA]</scope>
    <source>
        <strain evidence="2 3">CM1</strain>
    </source>
</reference>
<dbReference type="RefSeq" id="WP_141706349.1">
    <property type="nucleotide sequence ID" value="NZ_CP008746.1"/>
</dbReference>